<dbReference type="PANTHER" id="PTHR12302">
    <property type="entry name" value="EBNA2 BINDING PROTEIN P100"/>
    <property type="match status" value="1"/>
</dbReference>
<reference evidence="2 3" key="1">
    <citation type="submission" date="2018-02" db="EMBL/GenBank/DDBJ databases">
        <title>Draft genome of wild Prunus yedoensis var. nudiflora.</title>
        <authorList>
            <person name="Baek S."/>
            <person name="Kim J.-H."/>
            <person name="Choi K."/>
            <person name="Kim G.-B."/>
            <person name="Cho A."/>
            <person name="Jang H."/>
            <person name="Shin C.-H."/>
            <person name="Yu H.-J."/>
            <person name="Mun J.-H."/>
        </authorList>
    </citation>
    <scope>NUCLEOTIDE SEQUENCE [LARGE SCALE GENOMIC DNA]</scope>
    <source>
        <strain evidence="3">cv. Jeju island</strain>
        <tissue evidence="2">Leaf</tissue>
    </source>
</reference>
<dbReference type="OrthoDB" id="1159823at2759"/>
<dbReference type="GO" id="GO:0005634">
    <property type="term" value="C:nucleus"/>
    <property type="evidence" value="ECO:0007669"/>
    <property type="project" value="TreeGrafter"/>
</dbReference>
<dbReference type="GO" id="GO:0005829">
    <property type="term" value="C:cytosol"/>
    <property type="evidence" value="ECO:0007669"/>
    <property type="project" value="TreeGrafter"/>
</dbReference>
<protein>
    <recommendedName>
        <fullName evidence="1">TNase-like domain-containing protein</fullName>
    </recommendedName>
</protein>
<name>A0A314YYE9_PRUYE</name>
<dbReference type="EMBL" id="PJQY01000567">
    <property type="protein sequence ID" value="PQQ09898.1"/>
    <property type="molecule type" value="Genomic_DNA"/>
</dbReference>
<evidence type="ECO:0000259" key="1">
    <source>
        <dbReference type="PROSITE" id="PS50830"/>
    </source>
</evidence>
<dbReference type="Proteomes" id="UP000250321">
    <property type="component" value="Unassembled WGS sequence"/>
</dbReference>
<evidence type="ECO:0000313" key="2">
    <source>
        <dbReference type="EMBL" id="PQQ09898.1"/>
    </source>
</evidence>
<proteinExistence type="predicted"/>
<sequence>MDTIDLSKATHKEARRACNSIFVYSFGKYKKVHAFVEFVTRINNRDKIILRIQYQKIWRIAFSLHGLTWPKDEEPYADEAIELLRTTISQRWVEMELETIDKDGHFVGYLLEPNTHVIIPVLEAGLAKLTNVWPANYAFKAVEYAREKKLKIWEN</sequence>
<feature type="domain" description="TNase-like" evidence="1">
    <location>
        <begin position="33"/>
        <end position="155"/>
    </location>
</feature>
<dbReference type="InterPro" id="IPR016071">
    <property type="entry name" value="Staphylococal_nuclease_OB-fold"/>
</dbReference>
<dbReference type="AlphaFoldDB" id="A0A314YYE9"/>
<dbReference type="Pfam" id="PF00565">
    <property type="entry name" value="SNase"/>
    <property type="match status" value="1"/>
</dbReference>
<dbReference type="InterPro" id="IPR035437">
    <property type="entry name" value="SNase_OB-fold_sf"/>
</dbReference>
<accession>A0A314YYE9</accession>
<dbReference type="Gene3D" id="2.40.50.90">
    <property type="match status" value="1"/>
</dbReference>
<gene>
    <name evidence="2" type="ORF">Pyn_21353</name>
</gene>
<evidence type="ECO:0000313" key="3">
    <source>
        <dbReference type="Proteomes" id="UP000250321"/>
    </source>
</evidence>
<dbReference type="SMART" id="SM00318">
    <property type="entry name" value="SNc"/>
    <property type="match status" value="1"/>
</dbReference>
<dbReference type="GO" id="GO:0003723">
    <property type="term" value="F:RNA binding"/>
    <property type="evidence" value="ECO:0007669"/>
    <property type="project" value="TreeGrafter"/>
</dbReference>
<keyword evidence="3" id="KW-1185">Reference proteome</keyword>
<dbReference type="PROSITE" id="PS50830">
    <property type="entry name" value="TNASE_3"/>
    <property type="match status" value="1"/>
</dbReference>
<dbReference type="PANTHER" id="PTHR12302:SF2">
    <property type="entry name" value="STAPHYLOCOCCAL NUCLEASE DOMAIN-CONTAINING PROTEIN 1"/>
    <property type="match status" value="1"/>
</dbReference>
<comment type="caution">
    <text evidence="2">The sequence shown here is derived from an EMBL/GenBank/DDBJ whole genome shotgun (WGS) entry which is preliminary data.</text>
</comment>
<organism evidence="2 3">
    <name type="scientific">Prunus yedoensis var. nudiflora</name>
    <dbReference type="NCBI Taxonomy" id="2094558"/>
    <lineage>
        <taxon>Eukaryota</taxon>
        <taxon>Viridiplantae</taxon>
        <taxon>Streptophyta</taxon>
        <taxon>Embryophyta</taxon>
        <taxon>Tracheophyta</taxon>
        <taxon>Spermatophyta</taxon>
        <taxon>Magnoliopsida</taxon>
        <taxon>eudicotyledons</taxon>
        <taxon>Gunneridae</taxon>
        <taxon>Pentapetalae</taxon>
        <taxon>rosids</taxon>
        <taxon>fabids</taxon>
        <taxon>Rosales</taxon>
        <taxon>Rosaceae</taxon>
        <taxon>Amygdaloideae</taxon>
        <taxon>Amygdaleae</taxon>
        <taxon>Prunus</taxon>
    </lineage>
</organism>
<dbReference type="GO" id="GO:0006402">
    <property type="term" value="P:mRNA catabolic process"/>
    <property type="evidence" value="ECO:0007669"/>
    <property type="project" value="TreeGrafter"/>
</dbReference>
<dbReference type="GO" id="GO:0004518">
    <property type="term" value="F:nuclease activity"/>
    <property type="evidence" value="ECO:0007669"/>
    <property type="project" value="TreeGrafter"/>
</dbReference>
<dbReference type="SUPFAM" id="SSF50199">
    <property type="entry name" value="Staphylococcal nuclease"/>
    <property type="match status" value="1"/>
</dbReference>
<dbReference type="STRING" id="2094558.A0A314YYE9"/>